<dbReference type="InterPro" id="IPR029062">
    <property type="entry name" value="Class_I_gatase-like"/>
</dbReference>
<dbReference type="EMBL" id="JAUSUG010000026">
    <property type="protein sequence ID" value="MDQ0257348.1"/>
    <property type="molecule type" value="Genomic_DNA"/>
</dbReference>
<evidence type="ECO:0000313" key="12">
    <source>
        <dbReference type="Proteomes" id="UP001230005"/>
    </source>
</evidence>
<evidence type="ECO:0000256" key="4">
    <source>
        <dbReference type="ARBA" id="ARBA00022723"/>
    </source>
</evidence>
<keyword evidence="5 8" id="KW-0378">Hydrolase</keyword>
<feature type="domain" description="Glycoside hydrolase family 42 N-terminal" evidence="9">
    <location>
        <begin position="12"/>
        <end position="376"/>
    </location>
</feature>
<organism evidence="11 12">
    <name type="scientific">Evansella vedderi</name>
    <dbReference type="NCBI Taxonomy" id="38282"/>
    <lineage>
        <taxon>Bacteria</taxon>
        <taxon>Bacillati</taxon>
        <taxon>Bacillota</taxon>
        <taxon>Bacilli</taxon>
        <taxon>Bacillales</taxon>
        <taxon>Bacillaceae</taxon>
        <taxon>Evansella</taxon>
    </lineage>
</organism>
<dbReference type="PANTHER" id="PTHR36447:SF2">
    <property type="entry name" value="BETA-GALACTOSIDASE YESZ"/>
    <property type="match status" value="1"/>
</dbReference>
<dbReference type="Gene3D" id="3.40.50.880">
    <property type="match status" value="1"/>
</dbReference>
<accession>A0ABU0A3U2</accession>
<comment type="catalytic activity">
    <reaction evidence="1 8">
        <text>Hydrolysis of terminal non-reducing beta-D-galactose residues in beta-D-galactosides.</text>
        <dbReference type="EC" id="3.2.1.23"/>
    </reaction>
</comment>
<dbReference type="EC" id="3.2.1.23" evidence="3 8"/>
<dbReference type="PANTHER" id="PTHR36447">
    <property type="entry name" value="BETA-GALACTOSIDASE GANA"/>
    <property type="match status" value="1"/>
</dbReference>
<dbReference type="InterPro" id="IPR017853">
    <property type="entry name" value="GH"/>
</dbReference>
<dbReference type="Gene3D" id="3.20.20.80">
    <property type="entry name" value="Glycosidases"/>
    <property type="match status" value="1"/>
</dbReference>
<evidence type="ECO:0000256" key="3">
    <source>
        <dbReference type="ARBA" id="ARBA00012756"/>
    </source>
</evidence>
<dbReference type="Pfam" id="PF02449">
    <property type="entry name" value="Glyco_hydro_42"/>
    <property type="match status" value="1"/>
</dbReference>
<dbReference type="RefSeq" id="WP_307330928.1">
    <property type="nucleotide sequence ID" value="NZ_JAUSUG010000026.1"/>
</dbReference>
<gene>
    <name evidence="11" type="ORF">J2S74_004806</name>
</gene>
<name>A0ABU0A3U2_9BACI</name>
<evidence type="ECO:0000256" key="5">
    <source>
        <dbReference type="ARBA" id="ARBA00022801"/>
    </source>
</evidence>
<evidence type="ECO:0000259" key="9">
    <source>
        <dbReference type="Pfam" id="PF02449"/>
    </source>
</evidence>
<feature type="domain" description="Beta-galactosidase trimerisation" evidence="10">
    <location>
        <begin position="389"/>
        <end position="596"/>
    </location>
</feature>
<protein>
    <recommendedName>
        <fullName evidence="3 8">Beta-galactosidase</fullName>
        <shortName evidence="8">Beta-gal</shortName>
        <ecNumber evidence="3 8">3.2.1.23</ecNumber>
    </recommendedName>
</protein>
<dbReference type="InterPro" id="IPR013738">
    <property type="entry name" value="Beta_galactosidase_Trimer"/>
</dbReference>
<keyword evidence="6" id="KW-0862">Zinc</keyword>
<dbReference type="GO" id="GO:0004565">
    <property type="term" value="F:beta-galactosidase activity"/>
    <property type="evidence" value="ECO:0007669"/>
    <property type="project" value="UniProtKB-EC"/>
</dbReference>
<dbReference type="Pfam" id="PF08532">
    <property type="entry name" value="Glyco_hydro_42M"/>
    <property type="match status" value="1"/>
</dbReference>
<keyword evidence="7 8" id="KW-0326">Glycosidase</keyword>
<evidence type="ECO:0000256" key="2">
    <source>
        <dbReference type="ARBA" id="ARBA00005940"/>
    </source>
</evidence>
<evidence type="ECO:0000256" key="6">
    <source>
        <dbReference type="ARBA" id="ARBA00022833"/>
    </source>
</evidence>
<dbReference type="SUPFAM" id="SSF51445">
    <property type="entry name" value="(Trans)glycosidases"/>
    <property type="match status" value="1"/>
</dbReference>
<evidence type="ECO:0000256" key="8">
    <source>
        <dbReference type="PIRNR" id="PIRNR001084"/>
    </source>
</evidence>
<reference evidence="11 12" key="1">
    <citation type="submission" date="2023-07" db="EMBL/GenBank/DDBJ databases">
        <title>Genomic Encyclopedia of Type Strains, Phase IV (KMG-IV): sequencing the most valuable type-strain genomes for metagenomic binning, comparative biology and taxonomic classification.</title>
        <authorList>
            <person name="Goeker M."/>
        </authorList>
    </citation>
    <scope>NUCLEOTIDE SEQUENCE [LARGE SCALE GENOMIC DNA]</scope>
    <source>
        <strain evidence="11 12">DSM 9768</strain>
    </source>
</reference>
<evidence type="ECO:0000256" key="1">
    <source>
        <dbReference type="ARBA" id="ARBA00001412"/>
    </source>
</evidence>
<dbReference type="SUPFAM" id="SSF52317">
    <property type="entry name" value="Class I glutamine amidotransferase-like"/>
    <property type="match status" value="1"/>
</dbReference>
<dbReference type="Proteomes" id="UP001230005">
    <property type="component" value="Unassembled WGS sequence"/>
</dbReference>
<keyword evidence="4" id="KW-0479">Metal-binding</keyword>
<dbReference type="PIRSF" id="PIRSF001084">
    <property type="entry name" value="B-galactosidase"/>
    <property type="match status" value="1"/>
</dbReference>
<sequence>MDGKKLYHGAAYYPELWDEKVIEEDIRYMKEAGINVIRIGEFAWAKMESIQDQINIDFFVQVIKRFHDEGIETIMCTPTPTPPIWISHDHPERMYVDSEGNTMSHGARQHICTNHPFFRERSLMIVEAIAKAVGKLPGVIGWQIDNEFKCHVSECMCQTCKELWHLWLKEKYKTIDQLNEAWGTEIWSEAYLEFEQVPQPVKTPFLHNASLITAYRQFSREKIVEFLESQVNIIREYSKAPITHNTGRSFDLDNELLFANLDFASFDAYPDSSQYTALLLQYDLFRTMKKGKPFWVMETSTSHNGYLAGHQKNHPTGFLEAEAVSGYAQGAQGFSYWLWRQQRTGCELSHGAVLSAWGKPTVGFKRVMDVSAAIKKMEPMMEETIPLQAEVAITFSDRARSFFLTEPLEGLNYNSLLQNWYDTVLDTGIHRDLIMEGGDLKGYKLLMTPYVPYLSDALRKKGEEFAKQGGIWIVGPMTGYRTEEHTVHRNAALGDLEKTAGVESLYWYPISQTNSVGKAFGTQAPLGHWATVFDPETSNATVIGTVRGGESDGSAFITEKVIGNGKIIMIGAEPIGDKGKLMLSRLIHHYAAETGVQVKTITSNGTIVIPRIAKDGRYRLECAVNMDGKGGVVTVQQIGKDALTGKTILPGQLSLEPYEYRFIKYDI</sequence>
<comment type="caution">
    <text evidence="11">The sequence shown here is derived from an EMBL/GenBank/DDBJ whole genome shotgun (WGS) entry which is preliminary data.</text>
</comment>
<dbReference type="InterPro" id="IPR003476">
    <property type="entry name" value="Glyco_hydro_42"/>
</dbReference>
<proteinExistence type="inferred from homology"/>
<dbReference type="CDD" id="cd03143">
    <property type="entry name" value="A4_beta-galactosidase_middle_domain"/>
    <property type="match status" value="1"/>
</dbReference>
<evidence type="ECO:0000256" key="7">
    <source>
        <dbReference type="ARBA" id="ARBA00023295"/>
    </source>
</evidence>
<comment type="similarity">
    <text evidence="2 8">Belongs to the glycosyl hydrolase 42 family.</text>
</comment>
<keyword evidence="12" id="KW-1185">Reference proteome</keyword>
<evidence type="ECO:0000259" key="10">
    <source>
        <dbReference type="Pfam" id="PF08532"/>
    </source>
</evidence>
<dbReference type="InterPro" id="IPR013529">
    <property type="entry name" value="Glyco_hydro_42_N"/>
</dbReference>
<evidence type="ECO:0000313" key="11">
    <source>
        <dbReference type="EMBL" id="MDQ0257348.1"/>
    </source>
</evidence>